<dbReference type="KEGG" id="vag:N646_1350"/>
<dbReference type="AlphaFoldDB" id="A0A2I3C8B5"/>
<organism evidence="1 2">
    <name type="scientific">Vibrio alginolyticus (strain ATCC 17749 / DSM 2171 / NBRC 15630 / NCIMB 1903 / NCTC 12160 / XII-53)</name>
    <dbReference type="NCBI Taxonomy" id="1219076"/>
    <lineage>
        <taxon>Bacteria</taxon>
        <taxon>Pseudomonadati</taxon>
        <taxon>Pseudomonadota</taxon>
        <taxon>Gammaproteobacteria</taxon>
        <taxon>Vibrionales</taxon>
        <taxon>Vibrionaceae</taxon>
        <taxon>Vibrio</taxon>
    </lineage>
</organism>
<sequence>MQKSHHNIEPILGKLIDGMFMEQTSTILSDNLVPNMMYSYLIDFEKR</sequence>
<protein>
    <submittedName>
        <fullName evidence="1">Uncharacterized protein</fullName>
    </submittedName>
</protein>
<accession>A0A2I3C8B5</accession>
<dbReference type="EMBL" id="CP006718">
    <property type="protein sequence ID" value="AGV17183.1"/>
    <property type="molecule type" value="Genomic_DNA"/>
</dbReference>
<name>A0A2I3C8B5_VIBAX</name>
<gene>
    <name evidence="1" type="ORF">N646_1350</name>
</gene>
<dbReference type="Proteomes" id="UP000016714">
    <property type="component" value="Chromosome 1"/>
</dbReference>
<dbReference type="HOGENOM" id="CLU_3174554_0_0_6"/>
<evidence type="ECO:0000313" key="2">
    <source>
        <dbReference type="Proteomes" id="UP000016714"/>
    </source>
</evidence>
<proteinExistence type="predicted"/>
<evidence type="ECO:0000313" key="1">
    <source>
        <dbReference type="EMBL" id="AGV17183.1"/>
    </source>
</evidence>
<reference evidence="1 2" key="1">
    <citation type="journal article" date="2015" name="Genome Announc.">
        <title>Complete genome sequence of Vibrio alginolyticus ATCC 17749.</title>
        <authorList>
            <person name="Liu X.F."/>
            <person name="Cao Y."/>
            <person name="Zhang H.L."/>
            <person name="Chen Y.J."/>
            <person name="Hu C.J."/>
        </authorList>
    </citation>
    <scope>NUCLEOTIDE SEQUENCE [LARGE SCALE GENOMIC DNA]</scope>
    <source>
        <strain evidence="2">ATCC 17749 / DSM 2171 / NBRC 15630 / NCIMB 1903 / NCTC 12160 / XII-53</strain>
    </source>
</reference>